<dbReference type="InterPro" id="IPR003886">
    <property type="entry name" value="NIDO_dom"/>
</dbReference>
<dbReference type="PANTHER" id="PTHR13802">
    <property type="entry name" value="MUCIN 4-RELATED"/>
    <property type="match status" value="1"/>
</dbReference>
<dbReference type="InterPro" id="IPR051495">
    <property type="entry name" value="Epithelial_Barrier/Signaling"/>
</dbReference>
<evidence type="ECO:0000256" key="1">
    <source>
        <dbReference type="SAM" id="MobiDB-lite"/>
    </source>
</evidence>
<dbReference type="Proteomes" id="UP001209878">
    <property type="component" value="Unassembled WGS sequence"/>
</dbReference>
<protein>
    <recommendedName>
        <fullName evidence="3">NIDO domain-containing protein</fullName>
    </recommendedName>
</protein>
<evidence type="ECO:0000313" key="5">
    <source>
        <dbReference type="Proteomes" id="UP001209878"/>
    </source>
</evidence>
<keyword evidence="5" id="KW-1185">Reference proteome</keyword>
<dbReference type="AlphaFoldDB" id="A0AAD9K5P9"/>
<reference evidence="4" key="1">
    <citation type="journal article" date="2023" name="Mol. Biol. Evol.">
        <title>Third-Generation Sequencing Reveals the Adaptive Role of the Epigenome in Three Deep-Sea Polychaetes.</title>
        <authorList>
            <person name="Perez M."/>
            <person name="Aroh O."/>
            <person name="Sun Y."/>
            <person name="Lan Y."/>
            <person name="Juniper S.K."/>
            <person name="Young C.R."/>
            <person name="Angers B."/>
            <person name="Qian P.Y."/>
        </authorList>
    </citation>
    <scope>NUCLEOTIDE SEQUENCE</scope>
    <source>
        <strain evidence="4">R07B-5</strain>
    </source>
</reference>
<dbReference type="GO" id="GO:0007160">
    <property type="term" value="P:cell-matrix adhesion"/>
    <property type="evidence" value="ECO:0007669"/>
    <property type="project" value="InterPro"/>
</dbReference>
<name>A0AAD9K5P9_RIDPI</name>
<evidence type="ECO:0000313" key="4">
    <source>
        <dbReference type="EMBL" id="KAK2165269.1"/>
    </source>
</evidence>
<feature type="chain" id="PRO_5042049503" description="NIDO domain-containing protein" evidence="2">
    <location>
        <begin position="25"/>
        <end position="287"/>
    </location>
</feature>
<sequence length="287" mass="32026">MFLLQLGLGGLLTAWCVLTPGISGKSLPGPAHFFSHGCKLDTKAPVNDDGYVGPIAIPFPLRFYRMKQSKLFLNTNGVLSFKAPFSTYTPELFPQRNYAVIAPYWADVDTTANEGRIYYRATKSTKYLDMTLSSIVRSAFGNTFKAKWAFIATWDQVTFYGGSNKTPRNTFQVVLMANKRETYIIYNYGDISWTTGKASGGDKYGLGGYPAEVGLNDGTARRRYHALFESLTPDIVDVRTKTNCGCRGRYVFRVDQMEMLSPEPPKFGRSRPVGPRASLKAKPKKKP</sequence>
<evidence type="ECO:0000256" key="2">
    <source>
        <dbReference type="SAM" id="SignalP"/>
    </source>
</evidence>
<evidence type="ECO:0000259" key="3">
    <source>
        <dbReference type="PROSITE" id="PS51220"/>
    </source>
</evidence>
<dbReference type="Pfam" id="PF06119">
    <property type="entry name" value="NIDO"/>
    <property type="match status" value="1"/>
</dbReference>
<keyword evidence="2" id="KW-0732">Signal</keyword>
<accession>A0AAD9K5P9</accession>
<dbReference type="PROSITE" id="PS51220">
    <property type="entry name" value="NIDO"/>
    <property type="match status" value="1"/>
</dbReference>
<feature type="signal peptide" evidence="2">
    <location>
        <begin position="1"/>
        <end position="24"/>
    </location>
</feature>
<dbReference type="PANTHER" id="PTHR13802:SF59">
    <property type="entry name" value="SUSHI DOMAIN-CONTAINING PROTEIN 2"/>
    <property type="match status" value="1"/>
</dbReference>
<comment type="caution">
    <text evidence="4">The sequence shown here is derived from an EMBL/GenBank/DDBJ whole genome shotgun (WGS) entry which is preliminary data.</text>
</comment>
<dbReference type="SMART" id="SM00539">
    <property type="entry name" value="NIDO"/>
    <property type="match status" value="1"/>
</dbReference>
<feature type="domain" description="NIDO" evidence="3">
    <location>
        <begin position="103"/>
        <end position="257"/>
    </location>
</feature>
<feature type="region of interest" description="Disordered" evidence="1">
    <location>
        <begin position="262"/>
        <end position="287"/>
    </location>
</feature>
<dbReference type="EMBL" id="JAODUO010001372">
    <property type="protein sequence ID" value="KAK2165269.1"/>
    <property type="molecule type" value="Genomic_DNA"/>
</dbReference>
<proteinExistence type="predicted"/>
<gene>
    <name evidence="4" type="ORF">NP493_1374g00076</name>
</gene>
<organism evidence="4 5">
    <name type="scientific">Ridgeia piscesae</name>
    <name type="common">Tubeworm</name>
    <dbReference type="NCBI Taxonomy" id="27915"/>
    <lineage>
        <taxon>Eukaryota</taxon>
        <taxon>Metazoa</taxon>
        <taxon>Spiralia</taxon>
        <taxon>Lophotrochozoa</taxon>
        <taxon>Annelida</taxon>
        <taxon>Polychaeta</taxon>
        <taxon>Sedentaria</taxon>
        <taxon>Canalipalpata</taxon>
        <taxon>Sabellida</taxon>
        <taxon>Siboglinidae</taxon>
        <taxon>Ridgeia</taxon>
    </lineage>
</organism>